<protein>
    <submittedName>
        <fullName evidence="2">Uncharacterized protein</fullName>
    </submittedName>
</protein>
<feature type="transmembrane region" description="Helical" evidence="1">
    <location>
        <begin position="76"/>
        <end position="96"/>
    </location>
</feature>
<dbReference type="EMBL" id="MN741019">
    <property type="protein sequence ID" value="QHU22919.1"/>
    <property type="molecule type" value="Genomic_DNA"/>
</dbReference>
<evidence type="ECO:0000256" key="1">
    <source>
        <dbReference type="SAM" id="Phobius"/>
    </source>
</evidence>
<evidence type="ECO:0000313" key="2">
    <source>
        <dbReference type="EMBL" id="QHU22919.1"/>
    </source>
</evidence>
<proteinExistence type="predicted"/>
<accession>A0A6C0KZC2</accession>
<reference evidence="2" key="1">
    <citation type="journal article" date="2020" name="Nature">
        <title>Giant virus diversity and host interactions through global metagenomics.</title>
        <authorList>
            <person name="Schulz F."/>
            <person name="Roux S."/>
            <person name="Paez-Espino D."/>
            <person name="Jungbluth S."/>
            <person name="Walsh D.A."/>
            <person name="Denef V.J."/>
            <person name="McMahon K.D."/>
            <person name="Konstantinidis K.T."/>
            <person name="Eloe-Fadrosh E.A."/>
            <person name="Kyrpides N.C."/>
            <person name="Woyke T."/>
        </authorList>
    </citation>
    <scope>NUCLEOTIDE SEQUENCE</scope>
    <source>
        <strain evidence="2">GVMAG-S-ERX555907-63</strain>
    </source>
</reference>
<organism evidence="2">
    <name type="scientific">viral metagenome</name>
    <dbReference type="NCBI Taxonomy" id="1070528"/>
    <lineage>
        <taxon>unclassified sequences</taxon>
        <taxon>metagenomes</taxon>
        <taxon>organismal metagenomes</taxon>
    </lineage>
</organism>
<keyword evidence="1" id="KW-0472">Membrane</keyword>
<sequence length="97" mass="11598">MFKKSAKEDLEYNKVSRENALTKTPLLMCPRYDEPPGDDIDESDFPLGWKELSNLEKEDILDYEMDLYWREIIKPINWWTISTFLLAFTNLLLLCYI</sequence>
<keyword evidence="1" id="KW-0812">Transmembrane</keyword>
<keyword evidence="1" id="KW-1133">Transmembrane helix</keyword>
<name>A0A6C0KZC2_9ZZZZ</name>
<dbReference type="AlphaFoldDB" id="A0A6C0KZC2"/>